<comment type="caution">
    <text evidence="9">The sequence shown here is derived from an EMBL/GenBank/DDBJ whole genome shotgun (WGS) entry which is preliminary data.</text>
</comment>
<dbReference type="GO" id="GO:0022857">
    <property type="term" value="F:transmembrane transporter activity"/>
    <property type="evidence" value="ECO:0007669"/>
    <property type="project" value="TreeGrafter"/>
</dbReference>
<reference evidence="9" key="1">
    <citation type="journal article" date="2014" name="Front. Microbiol.">
        <title>High frequency of phylogenetically diverse reductive dehalogenase-homologous genes in deep subseafloor sedimentary metagenomes.</title>
        <authorList>
            <person name="Kawai M."/>
            <person name="Futagami T."/>
            <person name="Toyoda A."/>
            <person name="Takaki Y."/>
            <person name="Nishi S."/>
            <person name="Hori S."/>
            <person name="Arai W."/>
            <person name="Tsubouchi T."/>
            <person name="Morono Y."/>
            <person name="Uchiyama I."/>
            <person name="Ito T."/>
            <person name="Fujiyama A."/>
            <person name="Inagaki F."/>
            <person name="Takami H."/>
        </authorList>
    </citation>
    <scope>NUCLEOTIDE SEQUENCE</scope>
    <source>
        <strain evidence="9">Expedition CK06-06</strain>
    </source>
</reference>
<evidence type="ECO:0000256" key="3">
    <source>
        <dbReference type="ARBA" id="ARBA00022519"/>
    </source>
</evidence>
<dbReference type="AlphaFoldDB" id="X1P5Q5"/>
<dbReference type="InterPro" id="IPR004681">
    <property type="entry name" value="TRAP_DctM"/>
</dbReference>
<sequence>SAHVFGYVLALLQFPQTLASTIVAFEVNRWVVMIMLNLILLVLGCVMDAAALLVITVPIFFPLVMALGFDPIWFGVVYTINMEIAIITPPIGMNLFVIRGLIGKEGTLTDVIWGTLPFTLTFILGLGVIMAFPELSLVLPRLMG</sequence>
<feature type="transmembrane region" description="Helical" evidence="7">
    <location>
        <begin position="35"/>
        <end position="60"/>
    </location>
</feature>
<evidence type="ECO:0000313" key="9">
    <source>
        <dbReference type="EMBL" id="GAI51637.1"/>
    </source>
</evidence>
<evidence type="ECO:0000256" key="6">
    <source>
        <dbReference type="ARBA" id="ARBA00023136"/>
    </source>
</evidence>
<dbReference type="PANTHER" id="PTHR33362">
    <property type="entry name" value="SIALIC ACID TRAP TRANSPORTER PERMEASE PROTEIN SIAT-RELATED"/>
    <property type="match status" value="1"/>
</dbReference>
<evidence type="ECO:0000256" key="2">
    <source>
        <dbReference type="ARBA" id="ARBA00022475"/>
    </source>
</evidence>
<keyword evidence="3" id="KW-0997">Cell inner membrane</keyword>
<feature type="non-terminal residue" evidence="9">
    <location>
        <position position="1"/>
    </location>
</feature>
<keyword evidence="5 7" id="KW-1133">Transmembrane helix</keyword>
<feature type="transmembrane region" description="Helical" evidence="7">
    <location>
        <begin position="72"/>
        <end position="91"/>
    </location>
</feature>
<evidence type="ECO:0000256" key="7">
    <source>
        <dbReference type="SAM" id="Phobius"/>
    </source>
</evidence>
<keyword evidence="4 7" id="KW-0812">Transmembrane</keyword>
<evidence type="ECO:0000256" key="5">
    <source>
        <dbReference type="ARBA" id="ARBA00022989"/>
    </source>
</evidence>
<feature type="domain" description="TRAP C4-dicarboxylate transport system permease DctM subunit" evidence="8">
    <location>
        <begin position="2"/>
        <end position="135"/>
    </location>
</feature>
<dbReference type="GO" id="GO:0005886">
    <property type="term" value="C:plasma membrane"/>
    <property type="evidence" value="ECO:0007669"/>
    <property type="project" value="UniProtKB-SubCell"/>
</dbReference>
<name>X1P5Q5_9ZZZZ</name>
<evidence type="ECO:0000256" key="4">
    <source>
        <dbReference type="ARBA" id="ARBA00022692"/>
    </source>
</evidence>
<proteinExistence type="predicted"/>
<comment type="subcellular location">
    <subcellularLocation>
        <location evidence="1">Cell inner membrane</location>
        <topology evidence="1">Multi-pass membrane protein</topology>
    </subcellularLocation>
</comment>
<accession>X1P5Q5</accession>
<dbReference type="Pfam" id="PF06808">
    <property type="entry name" value="DctM"/>
    <property type="match status" value="1"/>
</dbReference>
<keyword evidence="6 7" id="KW-0472">Membrane</keyword>
<dbReference type="EMBL" id="BARV01038856">
    <property type="protein sequence ID" value="GAI51637.1"/>
    <property type="molecule type" value="Genomic_DNA"/>
</dbReference>
<dbReference type="InterPro" id="IPR010656">
    <property type="entry name" value="DctM"/>
</dbReference>
<evidence type="ECO:0000259" key="8">
    <source>
        <dbReference type="Pfam" id="PF06808"/>
    </source>
</evidence>
<feature type="transmembrane region" description="Helical" evidence="7">
    <location>
        <begin position="111"/>
        <end position="132"/>
    </location>
</feature>
<protein>
    <recommendedName>
        <fullName evidence="8">TRAP C4-dicarboxylate transport system permease DctM subunit domain-containing protein</fullName>
    </recommendedName>
</protein>
<evidence type="ECO:0000256" key="1">
    <source>
        <dbReference type="ARBA" id="ARBA00004429"/>
    </source>
</evidence>
<organism evidence="9">
    <name type="scientific">marine sediment metagenome</name>
    <dbReference type="NCBI Taxonomy" id="412755"/>
    <lineage>
        <taxon>unclassified sequences</taxon>
        <taxon>metagenomes</taxon>
        <taxon>ecological metagenomes</taxon>
    </lineage>
</organism>
<gene>
    <name evidence="9" type="ORF">S06H3_59734</name>
</gene>
<dbReference type="PANTHER" id="PTHR33362:SF5">
    <property type="entry name" value="C4-DICARBOXYLATE TRAP TRANSPORTER LARGE PERMEASE PROTEIN DCTM"/>
    <property type="match status" value="1"/>
</dbReference>
<keyword evidence="2" id="KW-1003">Cell membrane</keyword>